<keyword evidence="1" id="KW-0472">Membrane</keyword>
<dbReference type="STRING" id="1123014.SAMN02745746_01107"/>
<keyword evidence="1" id="KW-1133">Transmembrane helix</keyword>
<dbReference type="PANTHER" id="PTHR40547">
    <property type="entry name" value="SLL0298 PROTEIN"/>
    <property type="match status" value="1"/>
</dbReference>
<gene>
    <name evidence="3" type="ORF">SAMN02745746_01107</name>
</gene>
<name>A0A1Y6BJW7_9NEIS</name>
<dbReference type="InterPro" id="IPR018639">
    <property type="entry name" value="DUF2062"/>
</dbReference>
<dbReference type="AlphaFoldDB" id="A0A1Y6BJW7"/>
<dbReference type="RefSeq" id="WP_085275432.1">
    <property type="nucleotide sequence ID" value="NZ_FXAG01000004.1"/>
</dbReference>
<evidence type="ECO:0000313" key="3">
    <source>
        <dbReference type="EMBL" id="SMF07304.1"/>
    </source>
</evidence>
<dbReference type="PANTHER" id="PTHR40547:SF1">
    <property type="entry name" value="SLL0298 PROTEIN"/>
    <property type="match status" value="1"/>
</dbReference>
<protein>
    <recommendedName>
        <fullName evidence="2">DUF2062 domain-containing protein</fullName>
    </recommendedName>
</protein>
<evidence type="ECO:0000256" key="1">
    <source>
        <dbReference type="SAM" id="Phobius"/>
    </source>
</evidence>
<sequence>MSRIRQHLRKLLPDRHVLFQNRYLRWLAPYLDHPAFWSLNRRKVALAFAIGLFSGLMPGPSQMITAALLALVFRVNLPVAIVTTLYSNPLTYLPLYYLAYTYGKLLLGRVNHDTMTAIPEWSMSSPVEWLQQVAGWMAGLGLPLAVGVPMLGLTLGLAGYLCVRAGWRCYIVMAWKKRKGWRGTR</sequence>
<evidence type="ECO:0000259" key="2">
    <source>
        <dbReference type="Pfam" id="PF09835"/>
    </source>
</evidence>
<proteinExistence type="predicted"/>
<organism evidence="3 4">
    <name type="scientific">Pseudogulbenkiania subflava DSM 22618</name>
    <dbReference type="NCBI Taxonomy" id="1123014"/>
    <lineage>
        <taxon>Bacteria</taxon>
        <taxon>Pseudomonadati</taxon>
        <taxon>Pseudomonadota</taxon>
        <taxon>Betaproteobacteria</taxon>
        <taxon>Neisseriales</taxon>
        <taxon>Chromobacteriaceae</taxon>
        <taxon>Pseudogulbenkiania</taxon>
    </lineage>
</organism>
<dbReference type="EMBL" id="FXAG01000004">
    <property type="protein sequence ID" value="SMF07304.1"/>
    <property type="molecule type" value="Genomic_DNA"/>
</dbReference>
<feature type="transmembrane region" description="Helical" evidence="1">
    <location>
        <begin position="44"/>
        <end position="73"/>
    </location>
</feature>
<evidence type="ECO:0000313" key="4">
    <source>
        <dbReference type="Proteomes" id="UP000192920"/>
    </source>
</evidence>
<keyword evidence="4" id="KW-1185">Reference proteome</keyword>
<dbReference type="Pfam" id="PF09835">
    <property type="entry name" value="DUF2062"/>
    <property type="match status" value="1"/>
</dbReference>
<dbReference type="Proteomes" id="UP000192920">
    <property type="component" value="Unassembled WGS sequence"/>
</dbReference>
<keyword evidence="1" id="KW-0812">Transmembrane</keyword>
<reference evidence="4" key="1">
    <citation type="submission" date="2017-04" db="EMBL/GenBank/DDBJ databases">
        <authorList>
            <person name="Varghese N."/>
            <person name="Submissions S."/>
        </authorList>
    </citation>
    <scope>NUCLEOTIDE SEQUENCE [LARGE SCALE GENOMIC DNA]</scope>
    <source>
        <strain evidence="4">DSM 22618</strain>
    </source>
</reference>
<accession>A0A1Y6BJW7</accession>
<feature type="domain" description="DUF2062" evidence="2">
    <location>
        <begin position="24"/>
        <end position="176"/>
    </location>
</feature>